<keyword evidence="9 10" id="KW-0998">Cell outer membrane</keyword>
<dbReference type="InterPro" id="IPR037066">
    <property type="entry name" value="Plug_dom_sf"/>
</dbReference>
<evidence type="ECO:0000256" key="5">
    <source>
        <dbReference type="ARBA" id="ARBA00022729"/>
    </source>
</evidence>
<dbReference type="Gene3D" id="2.170.130.10">
    <property type="entry name" value="TonB-dependent receptor, plug domain"/>
    <property type="match status" value="1"/>
</dbReference>
<dbReference type="AlphaFoldDB" id="A0A6G8RZV6"/>
<dbReference type="InterPro" id="IPR039426">
    <property type="entry name" value="TonB-dep_rcpt-like"/>
</dbReference>
<organism evidence="16 17">
    <name type="scientific">Acinetobacter shaoyimingii</name>
    <dbReference type="NCBI Taxonomy" id="2715164"/>
    <lineage>
        <taxon>Bacteria</taxon>
        <taxon>Pseudomonadati</taxon>
        <taxon>Pseudomonadota</taxon>
        <taxon>Gammaproteobacteria</taxon>
        <taxon>Moraxellales</taxon>
        <taxon>Moraxellaceae</taxon>
        <taxon>Acinetobacter</taxon>
    </lineage>
</organism>
<dbReference type="Proteomes" id="UP000502297">
    <property type="component" value="Chromosome"/>
</dbReference>
<evidence type="ECO:0000256" key="7">
    <source>
        <dbReference type="ARBA" id="ARBA00023077"/>
    </source>
</evidence>
<keyword evidence="6" id="KW-0406">Ion transport</keyword>
<keyword evidence="3 10" id="KW-1134">Transmembrane beta strand</keyword>
<proteinExistence type="inferred from homology"/>
<dbReference type="GO" id="GO:0015344">
    <property type="term" value="F:siderophore uptake transmembrane transporter activity"/>
    <property type="evidence" value="ECO:0007669"/>
    <property type="project" value="TreeGrafter"/>
</dbReference>
<dbReference type="PANTHER" id="PTHR30069:SF53">
    <property type="entry name" value="COLICIN I RECEPTOR-RELATED"/>
    <property type="match status" value="1"/>
</dbReference>
<dbReference type="EMBL" id="CP049801">
    <property type="protein sequence ID" value="QIO07486.1"/>
    <property type="molecule type" value="Genomic_DNA"/>
</dbReference>
<keyword evidence="2 10" id="KW-0813">Transport</keyword>
<feature type="domain" description="TonB-dependent receptor plug" evidence="15">
    <location>
        <begin position="44"/>
        <end position="153"/>
    </location>
</feature>
<evidence type="ECO:0000256" key="9">
    <source>
        <dbReference type="ARBA" id="ARBA00023237"/>
    </source>
</evidence>
<evidence type="ECO:0000256" key="4">
    <source>
        <dbReference type="ARBA" id="ARBA00022692"/>
    </source>
</evidence>
<evidence type="ECO:0000256" key="6">
    <source>
        <dbReference type="ARBA" id="ARBA00023065"/>
    </source>
</evidence>
<keyword evidence="16" id="KW-0675">Receptor</keyword>
<gene>
    <name evidence="16" type="ORF">G8E00_09330</name>
</gene>
<evidence type="ECO:0000256" key="3">
    <source>
        <dbReference type="ARBA" id="ARBA00022452"/>
    </source>
</evidence>
<keyword evidence="17" id="KW-1185">Reference proteome</keyword>
<evidence type="ECO:0000256" key="8">
    <source>
        <dbReference type="ARBA" id="ARBA00023136"/>
    </source>
</evidence>
<evidence type="ECO:0000256" key="13">
    <source>
        <dbReference type="SAM" id="SignalP"/>
    </source>
</evidence>
<dbReference type="GO" id="GO:0009279">
    <property type="term" value="C:cell outer membrane"/>
    <property type="evidence" value="ECO:0007669"/>
    <property type="project" value="UniProtKB-SubCell"/>
</dbReference>
<dbReference type="PROSITE" id="PS00430">
    <property type="entry name" value="TONB_DEPENDENT_REC_1"/>
    <property type="match status" value="1"/>
</dbReference>
<evidence type="ECO:0000259" key="15">
    <source>
        <dbReference type="Pfam" id="PF07715"/>
    </source>
</evidence>
<sequence length="647" mass="72546">MVFQRSILAVCVGLITAHAFADVPSDSQRLETIVVSASLAEQDLTKAPASISVVTAEDIEKSAATNIAEVLNREAGVYNYNSGQDKIIIRGMQDTSGSYTLILVNGKRTTSSGAMWRGNDFDWSSIPLNSIERIEVIRGPMSSLYGSDAMGGVINIITKKGEVGQLNGQVFTQFNRAENGEGKNQHRYGFNLRGGLTDQLSFNLSGDVYHRDAWNRPGSDPEEYYFVEKDTQNIQGALTWDVNDQQSLDLDLTYNKDKRPLTRDSLTSWQAMEMERTNIGITHRGNWSWGKTEAYIGKESGKIDDYDSEYDNPQQRHYKQDNLNARLFTNFNWLNNNMTVGSDYKKQEITDKVSYLSGGTEQENIGVFVQNDTHINDRLTLTLGGRYDDYDNFDGKFTGKGYLSYEIADGIVAKGGFGQAYKVPSAYQLNYDYNMVSCGGTCKIRGNPDLEAEESTNYEASLLIKRQNWNAGVTLFQNEVDNLISRVSLAKSDPRYEDLFPNIWENISEAKIKGVELTGGYNVNDKLNFKANATYLDAKDVSKPKKVDLTERPEWMANLAVNWEPVNNFRVVADANYIGKQTLNANTGKELGGYTLYNLAFSSNLSQNLKLDYGIKNLSDVDLEDKDTAFNTKVYGRNYFAKLAYSF</sequence>
<evidence type="ECO:0000259" key="14">
    <source>
        <dbReference type="Pfam" id="PF00593"/>
    </source>
</evidence>
<keyword evidence="8 10" id="KW-0472">Membrane</keyword>
<evidence type="ECO:0000313" key="17">
    <source>
        <dbReference type="Proteomes" id="UP000502297"/>
    </source>
</evidence>
<name>A0A6G8RZV6_9GAMM</name>
<accession>A0A6G8RZV6</accession>
<feature type="signal peptide" evidence="13">
    <location>
        <begin position="1"/>
        <end position="21"/>
    </location>
</feature>
<evidence type="ECO:0000256" key="2">
    <source>
        <dbReference type="ARBA" id="ARBA00022448"/>
    </source>
</evidence>
<dbReference type="PANTHER" id="PTHR30069">
    <property type="entry name" value="TONB-DEPENDENT OUTER MEMBRANE RECEPTOR"/>
    <property type="match status" value="1"/>
</dbReference>
<evidence type="ECO:0000256" key="1">
    <source>
        <dbReference type="ARBA" id="ARBA00004571"/>
    </source>
</evidence>
<dbReference type="PROSITE" id="PS52016">
    <property type="entry name" value="TONB_DEPENDENT_REC_3"/>
    <property type="match status" value="1"/>
</dbReference>
<feature type="domain" description="TonB-dependent receptor-like beta-barrel" evidence="14">
    <location>
        <begin position="197"/>
        <end position="618"/>
    </location>
</feature>
<keyword evidence="7 11" id="KW-0798">TonB box</keyword>
<dbReference type="Pfam" id="PF07715">
    <property type="entry name" value="Plug"/>
    <property type="match status" value="1"/>
</dbReference>
<dbReference type="Gene3D" id="2.40.170.20">
    <property type="entry name" value="TonB-dependent receptor, beta-barrel domain"/>
    <property type="match status" value="1"/>
</dbReference>
<evidence type="ECO:0000313" key="16">
    <source>
        <dbReference type="EMBL" id="QIO07486.1"/>
    </source>
</evidence>
<protein>
    <submittedName>
        <fullName evidence="16">TonB-dependent receptor</fullName>
    </submittedName>
</protein>
<dbReference type="GO" id="GO:0044718">
    <property type="term" value="P:siderophore transmembrane transport"/>
    <property type="evidence" value="ECO:0007669"/>
    <property type="project" value="TreeGrafter"/>
</dbReference>
<evidence type="ECO:0000256" key="10">
    <source>
        <dbReference type="PROSITE-ProRule" id="PRU01360"/>
    </source>
</evidence>
<dbReference type="CDD" id="cd01347">
    <property type="entry name" value="ligand_gated_channel"/>
    <property type="match status" value="1"/>
</dbReference>
<dbReference type="Pfam" id="PF00593">
    <property type="entry name" value="TonB_dep_Rec_b-barrel"/>
    <property type="match status" value="1"/>
</dbReference>
<reference evidence="16 17" key="1">
    <citation type="submission" date="2020-03" db="EMBL/GenBank/DDBJ databases">
        <authorList>
            <person name="Zhu W."/>
        </authorList>
    </citation>
    <scope>NUCLEOTIDE SEQUENCE [LARGE SCALE GENOMIC DNA]</scope>
    <source>
        <strain evidence="16 17">323-1</strain>
    </source>
</reference>
<evidence type="ECO:0000256" key="12">
    <source>
        <dbReference type="RuleBase" id="RU003357"/>
    </source>
</evidence>
<dbReference type="InterPro" id="IPR036942">
    <property type="entry name" value="Beta-barrel_TonB_sf"/>
</dbReference>
<keyword evidence="4 10" id="KW-0812">Transmembrane</keyword>
<feature type="chain" id="PRO_5026111203" evidence="13">
    <location>
        <begin position="22"/>
        <end position="647"/>
    </location>
</feature>
<dbReference type="InterPro" id="IPR000531">
    <property type="entry name" value="Beta-barrel_TonB"/>
</dbReference>
<comment type="similarity">
    <text evidence="10 12">Belongs to the TonB-dependent receptor family.</text>
</comment>
<keyword evidence="5 13" id="KW-0732">Signal</keyword>
<dbReference type="KEGG" id="asha:G8E00_09330"/>
<dbReference type="SUPFAM" id="SSF56935">
    <property type="entry name" value="Porins"/>
    <property type="match status" value="1"/>
</dbReference>
<comment type="subcellular location">
    <subcellularLocation>
        <location evidence="1 10">Cell outer membrane</location>
        <topology evidence="1 10">Multi-pass membrane protein</topology>
    </subcellularLocation>
</comment>
<dbReference type="InterPro" id="IPR012910">
    <property type="entry name" value="Plug_dom"/>
</dbReference>
<evidence type="ECO:0000256" key="11">
    <source>
        <dbReference type="PROSITE-ProRule" id="PRU10143"/>
    </source>
</evidence>
<dbReference type="InterPro" id="IPR010916">
    <property type="entry name" value="TonB_box_CS"/>
</dbReference>
<feature type="short sequence motif" description="TonB box" evidence="11">
    <location>
        <begin position="32"/>
        <end position="38"/>
    </location>
</feature>